<dbReference type="GO" id="GO:0019239">
    <property type="term" value="F:deaminase activity"/>
    <property type="evidence" value="ECO:0007669"/>
    <property type="project" value="TreeGrafter"/>
</dbReference>
<dbReference type="Gene3D" id="3.20.20.140">
    <property type="entry name" value="Metal-dependent hydrolases"/>
    <property type="match status" value="1"/>
</dbReference>
<feature type="compositionally biased region" description="Basic and acidic residues" evidence="5">
    <location>
        <begin position="425"/>
        <end position="434"/>
    </location>
</feature>
<keyword evidence="2" id="KW-0479">Metal-binding</keyword>
<sequence length="513" mass="53385">MTSGTGAAGEAARDARPTGGSRAGDEAPRPAADGRLRGARDHRVWCEWAWTGDRDGTPEHGVLVEVADGRIASVRAGVRAPADAEVLTGLTLPGFANAHSHAFHRALRGRTHAGGGSFWTWRETMYRVADRLDPDTYHRLARAAYAEMALAGITCVGEFHYLHHAPGGLRYADPNAMGHALAAAAADAGIRITLLDVCYLAGGLDARGGHQPLAGPQLRFGDGDADGWAARAAAFAPGGGHARTGAAAHSVRAVPAEQLPGVAAFAAERDAPLHVHVSEQPVENAACLAAHGRTPTAVLADAGALTGRTSLVHATHLTDADVEAVRASRATVCLCPTTERDLADGLPRTGDLLPAPLSLGTDQHVATDMFEEARAVELHERLRTHRRGTLGAGALLHAATAHGHASLGWTRADHPSGDPVLRGGRPREPSREASDAGALAPGTRADLVNVPLDGVHLAGADPARAADAVVFAATAADVRHVMADGRWIVRDGVHTLVPDTARELDTAIKELHT</sequence>
<dbReference type="Proteomes" id="UP000584931">
    <property type="component" value="Unassembled WGS sequence"/>
</dbReference>
<dbReference type="EMBL" id="JACCHL010000001">
    <property type="protein sequence ID" value="NYH50750.1"/>
    <property type="molecule type" value="Genomic_DNA"/>
</dbReference>
<evidence type="ECO:0000313" key="8">
    <source>
        <dbReference type="Proteomes" id="UP000584931"/>
    </source>
</evidence>
<evidence type="ECO:0000256" key="1">
    <source>
        <dbReference type="ARBA" id="ARBA00001947"/>
    </source>
</evidence>
<keyword evidence="3" id="KW-0378">Hydrolase</keyword>
<dbReference type="InterPro" id="IPR006680">
    <property type="entry name" value="Amidohydro-rel"/>
</dbReference>
<evidence type="ECO:0000256" key="2">
    <source>
        <dbReference type="ARBA" id="ARBA00022723"/>
    </source>
</evidence>
<feature type="compositionally biased region" description="Basic and acidic residues" evidence="5">
    <location>
        <begin position="23"/>
        <end position="36"/>
    </location>
</feature>
<dbReference type="SUPFAM" id="SSF51556">
    <property type="entry name" value="Metallo-dependent hydrolases"/>
    <property type="match status" value="1"/>
</dbReference>
<dbReference type="RefSeq" id="WP_179808967.1">
    <property type="nucleotide sequence ID" value="NZ_JACCHL010000001.1"/>
</dbReference>
<dbReference type="GO" id="GO:0046872">
    <property type="term" value="F:metal ion binding"/>
    <property type="evidence" value="ECO:0007669"/>
    <property type="project" value="UniProtKB-KW"/>
</dbReference>
<comment type="caution">
    <text evidence="7">The sequence shown here is derived from an EMBL/GenBank/DDBJ whole genome shotgun (WGS) entry which is preliminary data.</text>
</comment>
<proteinExistence type="predicted"/>
<protein>
    <submittedName>
        <fullName evidence="7">Formiminoglutamate deiminase</fullName>
    </submittedName>
</protein>
<organism evidence="7 8">
    <name type="scientific">Nocardiopsis sinuspersici</name>
    <dbReference type="NCBI Taxonomy" id="501010"/>
    <lineage>
        <taxon>Bacteria</taxon>
        <taxon>Bacillati</taxon>
        <taxon>Actinomycetota</taxon>
        <taxon>Actinomycetes</taxon>
        <taxon>Streptosporangiales</taxon>
        <taxon>Nocardiopsidaceae</taxon>
        <taxon>Nocardiopsis</taxon>
    </lineage>
</organism>
<dbReference type="PANTHER" id="PTHR11271:SF48">
    <property type="entry name" value="AMIDOHYDROLASE-RELATED DOMAIN-CONTAINING PROTEIN"/>
    <property type="match status" value="1"/>
</dbReference>
<feature type="region of interest" description="Disordered" evidence="5">
    <location>
        <begin position="1"/>
        <end position="36"/>
    </location>
</feature>
<evidence type="ECO:0000259" key="6">
    <source>
        <dbReference type="Pfam" id="PF01979"/>
    </source>
</evidence>
<evidence type="ECO:0000256" key="4">
    <source>
        <dbReference type="ARBA" id="ARBA00022833"/>
    </source>
</evidence>
<dbReference type="SUPFAM" id="SSF51338">
    <property type="entry name" value="Composite domain of metallo-dependent hydrolases"/>
    <property type="match status" value="1"/>
</dbReference>
<accession>A0A7Y9XAI2</accession>
<evidence type="ECO:0000256" key="5">
    <source>
        <dbReference type="SAM" id="MobiDB-lite"/>
    </source>
</evidence>
<feature type="region of interest" description="Disordered" evidence="5">
    <location>
        <begin position="407"/>
        <end position="438"/>
    </location>
</feature>
<feature type="domain" description="Amidohydrolase-related" evidence="6">
    <location>
        <begin position="92"/>
        <end position="410"/>
    </location>
</feature>
<dbReference type="AlphaFoldDB" id="A0A7Y9XAI2"/>
<evidence type="ECO:0000313" key="7">
    <source>
        <dbReference type="EMBL" id="NYH50750.1"/>
    </source>
</evidence>
<dbReference type="NCBIfam" id="NF006681">
    <property type="entry name" value="PRK09229.1-2"/>
    <property type="match status" value="1"/>
</dbReference>
<comment type="cofactor">
    <cofactor evidence="1">
        <name>Zn(2+)</name>
        <dbReference type="ChEBI" id="CHEBI:29105"/>
    </cofactor>
</comment>
<dbReference type="Gene3D" id="2.30.40.10">
    <property type="entry name" value="Urease, subunit C, domain 1"/>
    <property type="match status" value="1"/>
</dbReference>
<evidence type="ECO:0000256" key="3">
    <source>
        <dbReference type="ARBA" id="ARBA00022801"/>
    </source>
</evidence>
<dbReference type="PANTHER" id="PTHR11271">
    <property type="entry name" value="GUANINE DEAMINASE"/>
    <property type="match status" value="1"/>
</dbReference>
<gene>
    <name evidence="7" type="ORF">HNR06_000339</name>
</gene>
<dbReference type="InterPro" id="IPR051607">
    <property type="entry name" value="Metallo-dep_hydrolases"/>
</dbReference>
<reference evidence="7 8" key="1">
    <citation type="submission" date="2020-07" db="EMBL/GenBank/DDBJ databases">
        <title>Sequencing the genomes of 1000 actinobacteria strains.</title>
        <authorList>
            <person name="Klenk H.-P."/>
        </authorList>
    </citation>
    <scope>NUCLEOTIDE SEQUENCE [LARGE SCALE GENOMIC DNA]</scope>
    <source>
        <strain evidence="7 8">DSM 45278</strain>
    </source>
</reference>
<name>A0A7Y9XAI2_9ACTN</name>
<dbReference type="GO" id="GO:0005829">
    <property type="term" value="C:cytosol"/>
    <property type="evidence" value="ECO:0007669"/>
    <property type="project" value="TreeGrafter"/>
</dbReference>
<dbReference type="InterPro" id="IPR032466">
    <property type="entry name" value="Metal_Hydrolase"/>
</dbReference>
<keyword evidence="4" id="KW-0862">Zinc</keyword>
<dbReference type="InterPro" id="IPR011059">
    <property type="entry name" value="Metal-dep_hydrolase_composite"/>
</dbReference>
<dbReference type="Pfam" id="PF01979">
    <property type="entry name" value="Amidohydro_1"/>
    <property type="match status" value="1"/>
</dbReference>